<reference evidence="3" key="2">
    <citation type="submission" date="2021-04" db="EMBL/GenBank/DDBJ databases">
        <authorList>
            <person name="Gilroy R."/>
        </authorList>
    </citation>
    <scope>NUCLEOTIDE SEQUENCE</scope>
    <source>
        <strain evidence="3">ChiGjej1B1-98</strain>
    </source>
</reference>
<evidence type="ECO:0000256" key="1">
    <source>
        <dbReference type="SAM" id="SignalP"/>
    </source>
</evidence>
<feature type="signal peptide" evidence="1">
    <location>
        <begin position="1"/>
        <end position="26"/>
    </location>
</feature>
<evidence type="ECO:0000259" key="2">
    <source>
        <dbReference type="Pfam" id="PF19040"/>
    </source>
</evidence>
<comment type="caution">
    <text evidence="3">The sequence shown here is derived from an EMBL/GenBank/DDBJ whole genome shotgun (WGS) entry which is preliminary data.</text>
</comment>
<gene>
    <name evidence="3" type="ORF">H9830_11555</name>
</gene>
<feature type="domain" description="SGNH" evidence="2">
    <location>
        <begin position="86"/>
        <end position="301"/>
    </location>
</feature>
<dbReference type="AlphaFoldDB" id="A0A9D1YXC3"/>
<dbReference type="EMBL" id="DXDC01000350">
    <property type="protein sequence ID" value="HIY66897.1"/>
    <property type="molecule type" value="Genomic_DNA"/>
</dbReference>
<keyword evidence="1" id="KW-0732">Signal</keyword>
<feature type="non-terminal residue" evidence="3">
    <location>
        <position position="1"/>
    </location>
</feature>
<evidence type="ECO:0000313" key="3">
    <source>
        <dbReference type="EMBL" id="HIY66897.1"/>
    </source>
</evidence>
<protein>
    <recommendedName>
        <fullName evidence="2">SGNH domain-containing protein</fullName>
    </recommendedName>
</protein>
<proteinExistence type="predicted"/>
<name>A0A9D1YXC3_9MICO</name>
<feature type="chain" id="PRO_5039368960" description="SGNH domain-containing protein" evidence="1">
    <location>
        <begin position="27"/>
        <end position="311"/>
    </location>
</feature>
<sequence>SWTKRRKTVVSSVAAASLLFSALSVFQLTQPVADAEPEEVAPPTCYGARAIMNDCDVEDLHGEVVPAVDHAADDIHGQFRCWREAGQDWPDCSGPKETDKDVRVAIIGDSHMAMYVTLLNHIADDRGWHIDYYLGNGCQWTTAMDEYELCEDLHEVVERDVANPDDPYDIVITSAARWAVFGWDNPVEGYVEAWEPVIDNGSELVVIEDAPNFTDDSMACISRVTFDPTVDDCAMTVAEAMDPADRLPEATEESGAHLLETHDLFCTEDGCPAVIGGIVVYRDTVGHLTNTYVESMRPYIEQRLDEILNNG</sequence>
<reference evidence="3" key="1">
    <citation type="journal article" date="2021" name="PeerJ">
        <title>Extensive microbial diversity within the chicken gut microbiome revealed by metagenomics and culture.</title>
        <authorList>
            <person name="Gilroy R."/>
            <person name="Ravi A."/>
            <person name="Getino M."/>
            <person name="Pursley I."/>
            <person name="Horton D.L."/>
            <person name="Alikhan N.F."/>
            <person name="Baker D."/>
            <person name="Gharbi K."/>
            <person name="Hall N."/>
            <person name="Watson M."/>
            <person name="Adriaenssens E.M."/>
            <person name="Foster-Nyarko E."/>
            <person name="Jarju S."/>
            <person name="Secka A."/>
            <person name="Antonio M."/>
            <person name="Oren A."/>
            <person name="Chaudhuri R.R."/>
            <person name="La Ragione R."/>
            <person name="Hildebrand F."/>
            <person name="Pallen M.J."/>
        </authorList>
    </citation>
    <scope>NUCLEOTIDE SEQUENCE</scope>
    <source>
        <strain evidence="3">ChiGjej1B1-98</strain>
    </source>
</reference>
<organism evidence="3 4">
    <name type="scientific">Candidatus Agrococcus pullicola</name>
    <dbReference type="NCBI Taxonomy" id="2838429"/>
    <lineage>
        <taxon>Bacteria</taxon>
        <taxon>Bacillati</taxon>
        <taxon>Actinomycetota</taxon>
        <taxon>Actinomycetes</taxon>
        <taxon>Micrococcales</taxon>
        <taxon>Microbacteriaceae</taxon>
        <taxon>Agrococcus</taxon>
    </lineage>
</organism>
<accession>A0A9D1YXC3</accession>
<dbReference type="Proteomes" id="UP000824005">
    <property type="component" value="Unassembled WGS sequence"/>
</dbReference>
<evidence type="ECO:0000313" key="4">
    <source>
        <dbReference type="Proteomes" id="UP000824005"/>
    </source>
</evidence>
<dbReference type="Pfam" id="PF19040">
    <property type="entry name" value="SGNH"/>
    <property type="match status" value="1"/>
</dbReference>
<dbReference type="InterPro" id="IPR043968">
    <property type="entry name" value="SGNH"/>
</dbReference>